<evidence type="ECO:0000313" key="1">
    <source>
        <dbReference type="Ensembl" id="ENSNFUP00015037070.1"/>
    </source>
</evidence>
<organism evidence="1 2">
    <name type="scientific">Nothobranchius furzeri</name>
    <name type="common">Turquoise killifish</name>
    <dbReference type="NCBI Taxonomy" id="105023"/>
    <lineage>
        <taxon>Eukaryota</taxon>
        <taxon>Metazoa</taxon>
        <taxon>Chordata</taxon>
        <taxon>Craniata</taxon>
        <taxon>Vertebrata</taxon>
        <taxon>Euteleostomi</taxon>
        <taxon>Actinopterygii</taxon>
        <taxon>Neopterygii</taxon>
        <taxon>Teleostei</taxon>
        <taxon>Neoteleostei</taxon>
        <taxon>Acanthomorphata</taxon>
        <taxon>Ovalentaria</taxon>
        <taxon>Atherinomorphae</taxon>
        <taxon>Cyprinodontiformes</taxon>
        <taxon>Nothobranchiidae</taxon>
        <taxon>Nothobranchius</taxon>
    </lineage>
</organism>
<reference evidence="1" key="1">
    <citation type="submission" date="2025-08" db="UniProtKB">
        <authorList>
            <consortium name="Ensembl"/>
        </authorList>
    </citation>
    <scope>IDENTIFICATION</scope>
</reference>
<proteinExistence type="predicted"/>
<reference evidence="1" key="2">
    <citation type="submission" date="2025-09" db="UniProtKB">
        <authorList>
            <consortium name="Ensembl"/>
        </authorList>
    </citation>
    <scope>IDENTIFICATION</scope>
</reference>
<sequence length="118" mass="13102">MAGRARVVQLLRQLERVTCRCPAHSNTFYQGVGALSSTDRKTEYAFEMASSNIRYGAGVSREIVMSCVGPRGPGGSIQHASGKCVCWDRLWKRRSPSVVRNLGFLLKDIQDSSSYLFI</sequence>
<name>A0A8C6VRI1_NOTFU</name>
<accession>A0A8C6VRI1</accession>
<dbReference type="Ensembl" id="ENSNFUT00015038708.1">
    <property type="protein sequence ID" value="ENSNFUP00015037070.1"/>
    <property type="gene ID" value="ENSNFUG00015017939.1"/>
</dbReference>
<protein>
    <submittedName>
        <fullName evidence="1">Uncharacterized protein</fullName>
    </submittedName>
</protein>
<keyword evidence="2" id="KW-1185">Reference proteome</keyword>
<dbReference type="AlphaFoldDB" id="A0A8C6VRI1"/>
<dbReference type="Proteomes" id="UP000694548">
    <property type="component" value="Unassembled WGS sequence"/>
</dbReference>
<evidence type="ECO:0000313" key="2">
    <source>
        <dbReference type="Proteomes" id="UP000694548"/>
    </source>
</evidence>